<evidence type="ECO:0000256" key="1">
    <source>
        <dbReference type="SAM" id="MobiDB-lite"/>
    </source>
</evidence>
<feature type="region of interest" description="Disordered" evidence="1">
    <location>
        <begin position="1"/>
        <end position="22"/>
    </location>
</feature>
<gene>
    <name evidence="2" type="ORF">C9E81_20575</name>
</gene>
<name>A0A3M0M2I0_9RHOB</name>
<reference evidence="2 3" key="1">
    <citation type="submission" date="2018-07" db="EMBL/GenBank/DDBJ databases">
        <authorList>
            <person name="Zhang Y."/>
            <person name="Wang L."/>
            <person name="Ma S."/>
        </authorList>
    </citation>
    <scope>NUCLEOTIDE SEQUENCE [LARGE SCALE GENOMIC DNA]</scope>
    <source>
        <strain evidence="2 3">4-2</strain>
    </source>
</reference>
<dbReference type="EMBL" id="QOKZ01000012">
    <property type="protein sequence ID" value="RMC31333.1"/>
    <property type="molecule type" value="Genomic_DNA"/>
</dbReference>
<protein>
    <submittedName>
        <fullName evidence="2">Uncharacterized protein</fullName>
    </submittedName>
</protein>
<evidence type="ECO:0000313" key="3">
    <source>
        <dbReference type="Proteomes" id="UP000273516"/>
    </source>
</evidence>
<organism evidence="2 3">
    <name type="scientific">Paracoccus alkanivorans</name>
    <dbReference type="NCBI Taxonomy" id="2116655"/>
    <lineage>
        <taxon>Bacteria</taxon>
        <taxon>Pseudomonadati</taxon>
        <taxon>Pseudomonadota</taxon>
        <taxon>Alphaproteobacteria</taxon>
        <taxon>Rhodobacterales</taxon>
        <taxon>Paracoccaceae</taxon>
        <taxon>Paracoccus</taxon>
    </lineage>
</organism>
<dbReference type="Proteomes" id="UP000273516">
    <property type="component" value="Unassembled WGS sequence"/>
</dbReference>
<accession>A0A3M0M2I0</accession>
<comment type="caution">
    <text evidence="2">The sequence shown here is derived from an EMBL/GenBank/DDBJ whole genome shotgun (WGS) entry which is preliminary data.</text>
</comment>
<keyword evidence="3" id="KW-1185">Reference proteome</keyword>
<evidence type="ECO:0000313" key="2">
    <source>
        <dbReference type="EMBL" id="RMC31333.1"/>
    </source>
</evidence>
<proteinExistence type="predicted"/>
<dbReference type="AlphaFoldDB" id="A0A3M0M2I0"/>
<sequence length="68" mass="7036">MSPVMVPAPDGQDVANPRPASGACMPGPCVMAQSTRPPLIAPWGWPVEAVAGGDLSDILKLLSIRDAR</sequence>